<keyword evidence="2" id="KW-1185">Reference proteome</keyword>
<protein>
    <submittedName>
        <fullName evidence="1">Uncharacterized protein</fullName>
    </submittedName>
</protein>
<name>A0A177APC9_9BILA</name>
<gene>
    <name evidence="1" type="ORF">A3Q56_08407</name>
</gene>
<evidence type="ECO:0000313" key="2">
    <source>
        <dbReference type="Proteomes" id="UP000078046"/>
    </source>
</evidence>
<dbReference type="EMBL" id="LWCA01002411">
    <property type="protein sequence ID" value="OAF63887.1"/>
    <property type="molecule type" value="Genomic_DNA"/>
</dbReference>
<evidence type="ECO:0000313" key="1">
    <source>
        <dbReference type="EMBL" id="OAF63887.1"/>
    </source>
</evidence>
<organism evidence="1 2">
    <name type="scientific">Intoshia linei</name>
    <dbReference type="NCBI Taxonomy" id="1819745"/>
    <lineage>
        <taxon>Eukaryota</taxon>
        <taxon>Metazoa</taxon>
        <taxon>Spiralia</taxon>
        <taxon>Lophotrochozoa</taxon>
        <taxon>Mesozoa</taxon>
        <taxon>Orthonectida</taxon>
        <taxon>Rhopaluridae</taxon>
        <taxon>Intoshia</taxon>
    </lineage>
</organism>
<feature type="non-terminal residue" evidence="1">
    <location>
        <position position="160"/>
    </location>
</feature>
<sequence length="160" mass="18718">MKNTIQFEKFTFPNFFLKNPNVPNLLPSVFELFRSDSQTVLSRAIYISKKSLTYVDNDNHNSICLHYTEYGCIKVYEITESNIAPKNTYLHQFVIDANISNENFTKEIDKIYHSTQITNCDIMWYAQFKMLANLDVKCKIKNVLLVPDQVLNNDFDDVIQ</sequence>
<proteinExistence type="predicted"/>
<reference evidence="1 2" key="1">
    <citation type="submission" date="2016-04" db="EMBL/GenBank/DDBJ databases">
        <title>The genome of Intoshia linei affirms orthonectids as highly simplified spiralians.</title>
        <authorList>
            <person name="Mikhailov K.V."/>
            <person name="Slusarev G.S."/>
            <person name="Nikitin M.A."/>
            <person name="Logacheva M.D."/>
            <person name="Penin A."/>
            <person name="Aleoshin V."/>
            <person name="Panchin Y.V."/>
        </authorList>
    </citation>
    <scope>NUCLEOTIDE SEQUENCE [LARGE SCALE GENOMIC DNA]</scope>
    <source>
        <strain evidence="1">Intl2013</strain>
        <tissue evidence="1">Whole animal</tissue>
    </source>
</reference>
<dbReference type="Proteomes" id="UP000078046">
    <property type="component" value="Unassembled WGS sequence"/>
</dbReference>
<comment type="caution">
    <text evidence="1">The sequence shown here is derived from an EMBL/GenBank/DDBJ whole genome shotgun (WGS) entry which is preliminary data.</text>
</comment>
<accession>A0A177APC9</accession>
<dbReference type="AlphaFoldDB" id="A0A177APC9"/>